<dbReference type="PANTHER" id="PTHR24171:SF8">
    <property type="entry name" value="BRCA1-ASSOCIATED RING DOMAIN PROTEIN 1"/>
    <property type="match status" value="1"/>
</dbReference>
<dbReference type="SMART" id="SM00248">
    <property type="entry name" value="ANK"/>
    <property type="match status" value="3"/>
</dbReference>
<gene>
    <name evidence="5" type="ORF">PCOR1329_LOCUS44393</name>
</gene>
<dbReference type="EMBL" id="CAUYUJ010015332">
    <property type="protein sequence ID" value="CAK0852683.1"/>
    <property type="molecule type" value="Genomic_DNA"/>
</dbReference>
<feature type="region of interest" description="Disordered" evidence="4">
    <location>
        <begin position="1"/>
        <end position="47"/>
    </location>
</feature>
<feature type="repeat" description="ANK" evidence="3">
    <location>
        <begin position="110"/>
        <end position="142"/>
    </location>
</feature>
<name>A0ABN9U2R7_9DINO</name>
<reference evidence="5" key="1">
    <citation type="submission" date="2023-10" db="EMBL/GenBank/DDBJ databases">
        <authorList>
            <person name="Chen Y."/>
            <person name="Shah S."/>
            <person name="Dougan E. K."/>
            <person name="Thang M."/>
            <person name="Chan C."/>
        </authorList>
    </citation>
    <scope>NUCLEOTIDE SEQUENCE [LARGE SCALE GENOMIC DNA]</scope>
</reference>
<dbReference type="Proteomes" id="UP001189429">
    <property type="component" value="Unassembled WGS sequence"/>
</dbReference>
<keyword evidence="1" id="KW-0677">Repeat</keyword>
<dbReference type="PROSITE" id="PS50297">
    <property type="entry name" value="ANK_REP_REGION"/>
    <property type="match status" value="1"/>
</dbReference>
<evidence type="ECO:0000256" key="2">
    <source>
        <dbReference type="ARBA" id="ARBA00023043"/>
    </source>
</evidence>
<dbReference type="PROSITE" id="PS50088">
    <property type="entry name" value="ANK_REPEAT"/>
    <property type="match status" value="2"/>
</dbReference>
<evidence type="ECO:0000256" key="1">
    <source>
        <dbReference type="ARBA" id="ARBA00022737"/>
    </source>
</evidence>
<dbReference type="PANTHER" id="PTHR24171">
    <property type="entry name" value="ANKYRIN REPEAT DOMAIN-CONTAINING PROTEIN 39-RELATED"/>
    <property type="match status" value="1"/>
</dbReference>
<evidence type="ECO:0000313" key="5">
    <source>
        <dbReference type="EMBL" id="CAK0852683.1"/>
    </source>
</evidence>
<organism evidence="5 6">
    <name type="scientific">Prorocentrum cordatum</name>
    <dbReference type="NCBI Taxonomy" id="2364126"/>
    <lineage>
        <taxon>Eukaryota</taxon>
        <taxon>Sar</taxon>
        <taxon>Alveolata</taxon>
        <taxon>Dinophyceae</taxon>
        <taxon>Prorocentrales</taxon>
        <taxon>Prorocentraceae</taxon>
        <taxon>Prorocentrum</taxon>
    </lineage>
</organism>
<accession>A0ABN9U2R7</accession>
<evidence type="ECO:0000256" key="3">
    <source>
        <dbReference type="PROSITE-ProRule" id="PRU00023"/>
    </source>
</evidence>
<dbReference type="InterPro" id="IPR036770">
    <property type="entry name" value="Ankyrin_rpt-contain_sf"/>
</dbReference>
<feature type="region of interest" description="Disordered" evidence="4">
    <location>
        <begin position="201"/>
        <end position="251"/>
    </location>
</feature>
<protein>
    <recommendedName>
        <fullName evidence="7">Ankyrin repeat domain-containing protein</fullName>
    </recommendedName>
</protein>
<dbReference type="SUPFAM" id="SSF48403">
    <property type="entry name" value="Ankyrin repeat"/>
    <property type="match status" value="1"/>
</dbReference>
<evidence type="ECO:0000256" key="4">
    <source>
        <dbReference type="SAM" id="MobiDB-lite"/>
    </source>
</evidence>
<sequence length="251" mass="26480">MERLAAAAPRNRNKEVQSGRLVSCRRGGGPAAGSRPLGRAEELRASGKMPQEVFDRIRQAALTAAPELAAEGAEQDPRPALIRLAEAGDADGVRQELAGPLVDPDVADASGTTALLVAVRQGHEDVARLLIRRGADVNKAGPWRFTPLMYAAIWGHAGLAGHLLQSGADPRARDVRGDTALDHAVGERQPEIADAIRAALGAAPGRRSRGSRRSAGRPTAPLRLRSRSKKGSSAGPSCETDSSLRARRREA</sequence>
<keyword evidence="6" id="KW-1185">Reference proteome</keyword>
<evidence type="ECO:0000313" key="6">
    <source>
        <dbReference type="Proteomes" id="UP001189429"/>
    </source>
</evidence>
<feature type="non-terminal residue" evidence="5">
    <location>
        <position position="251"/>
    </location>
</feature>
<dbReference type="Gene3D" id="1.25.40.20">
    <property type="entry name" value="Ankyrin repeat-containing domain"/>
    <property type="match status" value="1"/>
</dbReference>
<keyword evidence="2 3" id="KW-0040">ANK repeat</keyword>
<proteinExistence type="predicted"/>
<dbReference type="Pfam" id="PF12796">
    <property type="entry name" value="Ank_2"/>
    <property type="match status" value="1"/>
</dbReference>
<comment type="caution">
    <text evidence="5">The sequence shown here is derived from an EMBL/GenBank/DDBJ whole genome shotgun (WGS) entry which is preliminary data.</text>
</comment>
<feature type="repeat" description="ANK" evidence="3">
    <location>
        <begin position="143"/>
        <end position="175"/>
    </location>
</feature>
<evidence type="ECO:0008006" key="7">
    <source>
        <dbReference type="Google" id="ProtNLM"/>
    </source>
</evidence>
<dbReference type="InterPro" id="IPR002110">
    <property type="entry name" value="Ankyrin_rpt"/>
</dbReference>
<feature type="compositionally biased region" description="Basic residues" evidence="4">
    <location>
        <begin position="206"/>
        <end position="215"/>
    </location>
</feature>